<dbReference type="Proteomes" id="UP001652621">
    <property type="component" value="Unplaced"/>
</dbReference>
<dbReference type="InterPro" id="IPR058750">
    <property type="entry name" value="TPR_Epg5"/>
</dbReference>
<keyword evidence="2" id="KW-0072">Autophagy</keyword>
<dbReference type="eggNOG" id="KOG3622">
    <property type="taxonomic scope" value="Eukaryota"/>
</dbReference>
<dbReference type="Pfam" id="PF26106">
    <property type="entry name" value="TPR_Epg5_C"/>
    <property type="match status" value="1"/>
</dbReference>
<reference evidence="8" key="2">
    <citation type="submission" date="2025-04" db="UniProtKB">
        <authorList>
            <consortium name="RefSeq"/>
        </authorList>
    </citation>
    <scope>IDENTIFICATION</scope>
    <source>
        <strain evidence="8">Aabys</strain>
    </source>
</reference>
<gene>
    <name evidence="6" type="primary">101900484</name>
    <name evidence="8" type="synonym">LOC101900484</name>
</gene>
<feature type="domain" description="Epg5-like TPR" evidence="5">
    <location>
        <begin position="1217"/>
        <end position="1404"/>
    </location>
</feature>
<dbReference type="Pfam" id="PF26103">
    <property type="entry name" value="TPR_Epg5"/>
    <property type="match status" value="1"/>
</dbReference>
<evidence type="ECO:0000256" key="2">
    <source>
        <dbReference type="ARBA" id="ARBA00023006"/>
    </source>
</evidence>
<feature type="compositionally biased region" description="Acidic residues" evidence="3">
    <location>
        <begin position="25"/>
        <end position="38"/>
    </location>
</feature>
<dbReference type="STRING" id="7370.A0A1I8MGF9"/>
<evidence type="ECO:0000256" key="3">
    <source>
        <dbReference type="SAM" id="MobiDB-lite"/>
    </source>
</evidence>
<organism evidence="6">
    <name type="scientific">Musca domestica</name>
    <name type="common">House fly</name>
    <dbReference type="NCBI Taxonomy" id="7370"/>
    <lineage>
        <taxon>Eukaryota</taxon>
        <taxon>Metazoa</taxon>
        <taxon>Ecdysozoa</taxon>
        <taxon>Arthropoda</taxon>
        <taxon>Hexapoda</taxon>
        <taxon>Insecta</taxon>
        <taxon>Pterygota</taxon>
        <taxon>Neoptera</taxon>
        <taxon>Endopterygota</taxon>
        <taxon>Diptera</taxon>
        <taxon>Brachycera</taxon>
        <taxon>Muscomorpha</taxon>
        <taxon>Muscoidea</taxon>
        <taxon>Muscidae</taxon>
        <taxon>Musca</taxon>
    </lineage>
</organism>
<accession>A0A1I8MGF9</accession>
<dbReference type="PANTHER" id="PTHR31139">
    <property type="entry name" value="ECTOPIC P GRANULES PROTEIN 5 HOMOLOG"/>
    <property type="match status" value="1"/>
</dbReference>
<reference evidence="6" key="1">
    <citation type="submission" date="2020-05" db="UniProtKB">
        <authorList>
            <consortium name="EnsemblMetazoa"/>
        </authorList>
    </citation>
    <scope>IDENTIFICATION</scope>
    <source>
        <strain evidence="6">Aabys</strain>
    </source>
</reference>
<dbReference type="GO" id="GO:0097352">
    <property type="term" value="P:autophagosome maturation"/>
    <property type="evidence" value="ECO:0007669"/>
    <property type="project" value="TreeGrafter"/>
</dbReference>
<evidence type="ECO:0000313" key="7">
    <source>
        <dbReference type="Proteomes" id="UP001652621"/>
    </source>
</evidence>
<dbReference type="KEGG" id="mde:101900484"/>
<dbReference type="VEuPathDB" id="VectorBase:MDOA004628"/>
<evidence type="ECO:0000256" key="1">
    <source>
        <dbReference type="ARBA" id="ARBA00010948"/>
    </source>
</evidence>
<sequence length="2562" mass="296212">MATLEKPKKNKSKKQKPKEVAPVPIDDDDDGENEEEHNVEEQLKTDVEKLEINAADNDIATGEEVQKSISSSAGIKSMENIVAASANATIDSIVTQECFISSDYKEPDNKDNVETVIKDTDGEIVCEASEDREICIEAASAPLSTNEEHIIATEPSAPPALSSSSPQTTSFPQEHLMTATTSNIAQYPQIQTLRHEEAITEIVYKPPKIRSPGFRLSASRLEALSHDQLKQYYHCPELTMVQQFEMEFLTNSLLETHEQDPLYAALQEYYNLQSKLTMNLHDVKKFRKEAAAAQEHIWVEVPIMKTFSEKCGDRVEVRETVTYNIVQVDGKNLEAATSALTVLFDIISNTYTSNLITTKITKIKIDQMIDEIIIFQNRSHDHLLEGPLKLHPHLDNYSLQIISQIRRALSILFHFSRKLSPNKDFAKDLKSWFQKLISLHLRLATKEDHWFLLFNILRCPSGVGAWASEYLQIPCNTKALTPIASTPTAHTNEVPLQLNSPEIAHCMSVLQVLLLPIKKRNEYLKQFTQSQKEITDPAKEERWILIDSDGEDSHTASGDCVGLKESDLIALLNQIPFEQLFRSALTIEKFLDDYIIEVDLISAQQMLKVLAFFSQLITLFGEGMLTYSTERYKQLAKRLGRLMRHSLQYVSDYYELFKQNNLSKDVAVCERIALENNALLLKACSYIYRTRNLATWQYFSSLPFSSMEAEIVWQIFYYLNVGFPAEFSLPEEDYMEHFAASDFWAKFNVANADSSDEDLYYLLQAFFEMANDRDRNKDWDLIKTICLHIFNIGYLNHDTRDVCYKAARDMLVNLTLAYEDLLSCLLTQLKIRFNDCENVVYLFKSLPLENWKPSMESFEILSNWLLHFDFRSPENMLARIVISHLNWSFDCDGRLFLPHNIHVRMACLISEALTKHAPEVLGLSGISESVRQVSSLIDFTQSTKEQFTTWCWSIVSLLRLHIMDQNVETIKQCLRNPSEGLMFVPELERMDLIYQGVNENRPLALYVAVLVSLHGHSIPMICQKGFELMQRLLSDHRHAAVIRCLELIVPLFLETPDTLGNAEKFHGILNTLLNADKTYLKMAKDMMYPNSVGPVLELLDNMIHHQITSYTSYGLTSPLNLINVWLNCLTALPNWQNTYVVYLLDKILRVAYQFPDAHLQCVEFFSNYLKDCNEWKGTNKMSSLKGFFGGNQSKIPVLSAYQPWLAMVLLEIEFKTQDSFIWLELLRQLSSAGSNTNMDGILKKTLNLAKRPVFPANMLVIYKYANLIANMDINHALFPIVNQKFFELFLSRVPPSYDEHSFQQTHGVSDKFYEFNVPLMKKIKTQLKAAETFYDNEAKTHANDESFSYYYRNCNRIMKTYALWLEDTAINKMSQDQDSYPPQYNGEKLKEIFNTPTHHWTEFLYLPLIRKEQRYQADQWARKCFRFRSVKQLRTPLQSKAKSTPIQRIKSHLSSYDKQLPPPTYVRPNLRIQQEITNETLKDLKDKLKILTNTATKFHFKTSELNSINRNYMDNIVQLYKMVPYEEIKIKNCNSLVFNRRCSNPARIVTTLEKIRKDEQIQQKIDTFRERHDKIVDEMLHENVEEFARSVGEIGQILRLLLMRGNNANHTPQDVVERLKSNTGVAFFYHVIDNMSEITMKFNATHKFYTELLNDLGVFIQANQEEEGLKILKLALKRPNLLKSLAGVFVPCQTRPPYFLKMYKFLIDSHLKLCDTNTLFVLFSKFDLILWLENFTPKLFDINQLLQLILQGLESWSQPSSSLLQDQFRRHLVHIFNYDFPEHYGEVMQMVLDRISDNKLMPIVLLDLLNSLLEKFNCELMQLDTPQHRIQMISMDFARRQTLFNLKAATDTVMLFARYFQKERLSHGLHGLYPKHKDYCMPLAMWFSCMGHCVVVSAICTYQELLADQICDLIFGSIIEMYSPWLVTYTEETIRQFSANWIRQLVESGNGKRLLPWSEQHAKTSKIMIKNFTQTLMFIMENLPISHKILAHCFSWYIHHFAVPNIESYIYGPIHEGIAELPWENFQPQDEYVDMLYDSLQKFLPHSHAMLGHIFIRINWNQWFESTLLSIPGATHKTLVSRLFTIFVKIAFEPNIHMQINTSKILEDAIKYPWHRVDYGELENLLKWFCTSVEPTIILKLPEETNYVDRAVLDLLRLTCAMMPEIGNQMQLISNATAKRILYTRTMIRLQRQAATKNPKLLATKEGKKVFNTAFEELLHTLNQSLIALAATKSPEEQRREALNVMLEIILPMQTQSEETSNLHVESIIKWQVNIAEPGNILMCSILSAMGHMKAFIGGIYDLLEASIIFYFRSSESSLEWHSPSWLQLLQILQMSLEKLELMPIMRNSSIFTLHIFILYKMEKMPTVGDQITFMQDLCQLIENIKTEPATEAMMAVVWGAMISCGCRIFLTEPRNSKKPLIMLSRHLQHLSTQAEGWGDGILGAIGLKKDIVTNKRKVLTRCLAIVILSLYPELRHSINRVEPNEEYSSSMRELSMLLANKKFLDVKPLIVQAIGILEENPMPKIQDVPHLVCRLISLFYCNGFLTTVPEVWELDFRIPGI</sequence>
<proteinExistence type="inferred from homology"/>
<dbReference type="OrthoDB" id="75419at2759"/>
<dbReference type="RefSeq" id="XP_005180739.1">
    <property type="nucleotide sequence ID" value="XM_005180682.3"/>
</dbReference>
<evidence type="ECO:0000259" key="4">
    <source>
        <dbReference type="Pfam" id="PF26103"/>
    </source>
</evidence>
<dbReference type="EnsemblMetazoa" id="MDOA004628-RA">
    <property type="protein sequence ID" value="MDOA004628-PA"/>
    <property type="gene ID" value="MDOA004628"/>
</dbReference>
<dbReference type="GO" id="GO:0005737">
    <property type="term" value="C:cytoplasm"/>
    <property type="evidence" value="ECO:0007669"/>
    <property type="project" value="TreeGrafter"/>
</dbReference>
<dbReference type="InterPro" id="IPR051436">
    <property type="entry name" value="Autophagy-related_EPG5"/>
</dbReference>
<dbReference type="VEuPathDB" id="VectorBase:MDOMA2_017350"/>
<dbReference type="Pfam" id="PF26573">
    <property type="entry name" value="TPR_Epg5_2"/>
    <property type="match status" value="1"/>
</dbReference>
<name>A0A1I8MGF9_MUSDO</name>
<dbReference type="PANTHER" id="PTHR31139:SF4">
    <property type="entry name" value="ECTOPIC P GRANULES PROTEIN 5 HOMOLOG"/>
    <property type="match status" value="1"/>
</dbReference>
<evidence type="ECO:0000259" key="5">
    <source>
        <dbReference type="Pfam" id="PF26573"/>
    </source>
</evidence>
<protein>
    <submittedName>
        <fullName evidence="8">Ectopic P granules protein 5 homolog isoform X1</fullName>
    </submittedName>
</protein>
<keyword evidence="7" id="KW-1185">Reference proteome</keyword>
<evidence type="ECO:0000313" key="6">
    <source>
        <dbReference type="EnsemblMetazoa" id="MDOA004628-PA"/>
    </source>
</evidence>
<feature type="domain" description="Epg5-like central TPR repeats" evidence="4">
    <location>
        <begin position="1663"/>
        <end position="2060"/>
    </location>
</feature>
<evidence type="ECO:0000313" key="8">
    <source>
        <dbReference type="RefSeq" id="XP_005180739.1"/>
    </source>
</evidence>
<feature type="region of interest" description="Disordered" evidence="3">
    <location>
        <begin position="1"/>
        <end position="44"/>
    </location>
</feature>
<dbReference type="InterPro" id="IPR059030">
    <property type="entry name" value="TPR_Epg5_mid"/>
</dbReference>
<comment type="similarity">
    <text evidence="1">Belongs to the EPG5 family.</text>
</comment>